<accession>A0A917HJX5</accession>
<comment type="caution">
    <text evidence="3">The sequence shown here is derived from an EMBL/GenBank/DDBJ whole genome shotgun (WGS) entry which is preliminary data.</text>
</comment>
<gene>
    <name evidence="3" type="ORF">GCM10007415_13420</name>
</gene>
<feature type="domain" description="ThuA-like" evidence="2">
    <location>
        <begin position="31"/>
        <end position="243"/>
    </location>
</feature>
<feature type="chain" id="PRO_5037709430" description="ThuA-like domain-containing protein" evidence="1">
    <location>
        <begin position="23"/>
        <end position="246"/>
    </location>
</feature>
<dbReference type="AlphaFoldDB" id="A0A917HJX5"/>
<sequence>MKTKKMMGVLAMLCIAGQVLFASDAYAQKSKILVFCKTAGFHHNSIEQGIRAIQELGLANGVSVDSTVNATKFNDATLKQYDAVVFLSTTGDVLDDAQQQAFERYIQAGGGFVGVHAATDCEYDWPWFGKLVGAYFAGHPAPQEALLEVINRDFPATKPLPSQWKRKDEWYRFRKRPEGVEVLINLDEESYDAGEQGMGNPHPISWYHEYDGGRSFYTGLGHTEESFSEPLFLQHLWGGITYAMGK</sequence>
<dbReference type="SUPFAM" id="SSF52317">
    <property type="entry name" value="Class I glutamine amidotransferase-like"/>
    <property type="match status" value="1"/>
</dbReference>
<keyword evidence="1" id="KW-0732">Signal</keyword>
<evidence type="ECO:0000313" key="3">
    <source>
        <dbReference type="EMBL" id="GGG81966.1"/>
    </source>
</evidence>
<evidence type="ECO:0000256" key="1">
    <source>
        <dbReference type="SAM" id="SignalP"/>
    </source>
</evidence>
<dbReference type="PANTHER" id="PTHR40469">
    <property type="entry name" value="SECRETED GLYCOSYL HYDROLASE"/>
    <property type="match status" value="1"/>
</dbReference>
<dbReference type="Pfam" id="PF06283">
    <property type="entry name" value="ThuA"/>
    <property type="match status" value="1"/>
</dbReference>
<dbReference type="InterPro" id="IPR029062">
    <property type="entry name" value="Class_I_gatase-like"/>
</dbReference>
<dbReference type="RefSeq" id="WP_188505121.1">
    <property type="nucleotide sequence ID" value="NZ_BMER01000001.1"/>
</dbReference>
<keyword evidence="4" id="KW-1185">Reference proteome</keyword>
<name>A0A917HJX5_9SPHI</name>
<reference evidence="3" key="2">
    <citation type="submission" date="2020-09" db="EMBL/GenBank/DDBJ databases">
        <authorList>
            <person name="Sun Q."/>
            <person name="Zhou Y."/>
        </authorList>
    </citation>
    <scope>NUCLEOTIDE SEQUENCE</scope>
    <source>
        <strain evidence="3">CGMCC 1.12195</strain>
    </source>
</reference>
<dbReference type="InterPro" id="IPR029010">
    <property type="entry name" value="ThuA-like"/>
</dbReference>
<evidence type="ECO:0000313" key="4">
    <source>
        <dbReference type="Proteomes" id="UP000660862"/>
    </source>
</evidence>
<dbReference type="EMBL" id="BMER01000001">
    <property type="protein sequence ID" value="GGG81966.1"/>
    <property type="molecule type" value="Genomic_DNA"/>
</dbReference>
<feature type="signal peptide" evidence="1">
    <location>
        <begin position="1"/>
        <end position="22"/>
    </location>
</feature>
<dbReference type="Proteomes" id="UP000660862">
    <property type="component" value="Unassembled WGS sequence"/>
</dbReference>
<evidence type="ECO:0000259" key="2">
    <source>
        <dbReference type="Pfam" id="PF06283"/>
    </source>
</evidence>
<reference evidence="3" key="1">
    <citation type="journal article" date="2014" name="Int. J. Syst. Evol. Microbiol.">
        <title>Complete genome sequence of Corynebacterium casei LMG S-19264T (=DSM 44701T), isolated from a smear-ripened cheese.</title>
        <authorList>
            <consortium name="US DOE Joint Genome Institute (JGI-PGF)"/>
            <person name="Walter F."/>
            <person name="Albersmeier A."/>
            <person name="Kalinowski J."/>
            <person name="Ruckert C."/>
        </authorList>
    </citation>
    <scope>NUCLEOTIDE SEQUENCE</scope>
    <source>
        <strain evidence="3">CGMCC 1.12195</strain>
    </source>
</reference>
<organism evidence="3 4">
    <name type="scientific">Parapedobacter pyrenivorans</name>
    <dbReference type="NCBI Taxonomy" id="1305674"/>
    <lineage>
        <taxon>Bacteria</taxon>
        <taxon>Pseudomonadati</taxon>
        <taxon>Bacteroidota</taxon>
        <taxon>Sphingobacteriia</taxon>
        <taxon>Sphingobacteriales</taxon>
        <taxon>Sphingobacteriaceae</taxon>
        <taxon>Parapedobacter</taxon>
    </lineage>
</organism>
<proteinExistence type="predicted"/>
<dbReference type="PANTHER" id="PTHR40469:SF2">
    <property type="entry name" value="GALACTOSE-BINDING DOMAIN-LIKE SUPERFAMILY PROTEIN"/>
    <property type="match status" value="1"/>
</dbReference>
<protein>
    <recommendedName>
        <fullName evidence="2">ThuA-like domain-containing protein</fullName>
    </recommendedName>
</protein>
<dbReference type="Gene3D" id="3.40.50.880">
    <property type="match status" value="1"/>
</dbReference>